<accession>H5XBS0</accession>
<dbReference type="OrthoDB" id="9804442at2"/>
<proteinExistence type="predicted"/>
<gene>
    <name evidence="1" type="ORF">SacmaDRAFT_3424</name>
</gene>
<protein>
    <submittedName>
        <fullName evidence="1">Uncharacterized protein</fullName>
    </submittedName>
</protein>
<evidence type="ECO:0000313" key="1">
    <source>
        <dbReference type="EMBL" id="EHR51645.1"/>
    </source>
</evidence>
<sequence length="52" mass="6111">MRSENGYAEDDTAHHETNLVFEVAIIDMERVNQEDHLEFHRIPLEQLAEADM</sequence>
<dbReference type="Proteomes" id="UP000004926">
    <property type="component" value="Chromosome"/>
</dbReference>
<keyword evidence="2" id="KW-1185">Reference proteome</keyword>
<dbReference type="STRING" id="882083.SacmaDRAFT_3424"/>
<evidence type="ECO:0000313" key="2">
    <source>
        <dbReference type="Proteomes" id="UP000004926"/>
    </source>
</evidence>
<dbReference type="AlphaFoldDB" id="H5XBS0"/>
<dbReference type="RefSeq" id="WP_009155027.1">
    <property type="nucleotide sequence ID" value="NZ_CM001439.1"/>
</dbReference>
<dbReference type="HOGENOM" id="CLU_3084475_0_0_11"/>
<name>H5XBS0_9PSEU</name>
<dbReference type="EMBL" id="CM001439">
    <property type="protein sequence ID" value="EHR51645.1"/>
    <property type="molecule type" value="Genomic_DNA"/>
</dbReference>
<organism evidence="1 2">
    <name type="scientific">Saccharomonospora marina XMU15</name>
    <dbReference type="NCBI Taxonomy" id="882083"/>
    <lineage>
        <taxon>Bacteria</taxon>
        <taxon>Bacillati</taxon>
        <taxon>Actinomycetota</taxon>
        <taxon>Actinomycetes</taxon>
        <taxon>Pseudonocardiales</taxon>
        <taxon>Pseudonocardiaceae</taxon>
        <taxon>Saccharomonospora</taxon>
    </lineage>
</organism>
<dbReference type="eggNOG" id="COG1051">
    <property type="taxonomic scope" value="Bacteria"/>
</dbReference>
<reference evidence="1 2" key="1">
    <citation type="journal article" date="2012" name="Stand. Genomic Sci.">
        <title>Genome sequence of the ocean sediment bacterium Saccharomonospora marina type strain (XMU15(T)).</title>
        <authorList>
            <person name="Klenk H.P."/>
            <person name="Lu M."/>
            <person name="Lucas S."/>
            <person name="Lapidus A."/>
            <person name="Copeland A."/>
            <person name="Pitluck S."/>
            <person name="Goodwin L.A."/>
            <person name="Han C."/>
            <person name="Tapia R."/>
            <person name="Brambilla E.M."/>
            <person name="Potter G."/>
            <person name="Land M."/>
            <person name="Ivanova N."/>
            <person name="Rohde M."/>
            <person name="Goker M."/>
            <person name="Detter J.C."/>
            <person name="Li W.J."/>
            <person name="Kyrpides N.C."/>
            <person name="Woyke T."/>
        </authorList>
    </citation>
    <scope>NUCLEOTIDE SEQUENCE [LARGE SCALE GENOMIC DNA]</scope>
    <source>
        <strain evidence="1 2">XMU15</strain>
    </source>
</reference>